<dbReference type="GO" id="GO:0007270">
    <property type="term" value="P:neuron-neuron synaptic transmission"/>
    <property type="evidence" value="ECO:0007669"/>
    <property type="project" value="TreeGrafter"/>
</dbReference>
<evidence type="ECO:0000256" key="1">
    <source>
        <dbReference type="SAM" id="Phobius"/>
    </source>
</evidence>
<organism evidence="2 3">
    <name type="scientific">Phyllotreta striolata</name>
    <name type="common">Striped flea beetle</name>
    <name type="synonym">Crioceris striolata</name>
    <dbReference type="NCBI Taxonomy" id="444603"/>
    <lineage>
        <taxon>Eukaryota</taxon>
        <taxon>Metazoa</taxon>
        <taxon>Ecdysozoa</taxon>
        <taxon>Arthropoda</taxon>
        <taxon>Hexapoda</taxon>
        <taxon>Insecta</taxon>
        <taxon>Pterygota</taxon>
        <taxon>Neoptera</taxon>
        <taxon>Endopterygota</taxon>
        <taxon>Coleoptera</taxon>
        <taxon>Polyphaga</taxon>
        <taxon>Cucujiformia</taxon>
        <taxon>Chrysomeloidea</taxon>
        <taxon>Chrysomelidae</taxon>
        <taxon>Galerucinae</taxon>
        <taxon>Alticini</taxon>
        <taxon>Phyllotreta</taxon>
    </lineage>
</organism>
<feature type="transmembrane region" description="Helical" evidence="1">
    <location>
        <begin position="76"/>
        <end position="96"/>
    </location>
</feature>
<dbReference type="GO" id="GO:0007274">
    <property type="term" value="P:neuromuscular synaptic transmission"/>
    <property type="evidence" value="ECO:0007669"/>
    <property type="project" value="TreeGrafter"/>
</dbReference>
<dbReference type="EMBL" id="OU900100">
    <property type="protein sequence ID" value="CAG9863651.1"/>
    <property type="molecule type" value="Genomic_DNA"/>
</dbReference>
<keyword evidence="1" id="KW-0812">Transmembrane</keyword>
<accession>A0A9N9TS78</accession>
<dbReference type="PANTHER" id="PTHR35270:SF2">
    <property type="entry name" value="FUSELESS, ISOFORM A"/>
    <property type="match status" value="1"/>
</dbReference>
<dbReference type="InterPro" id="IPR032751">
    <property type="entry name" value="Fuseless"/>
</dbReference>
<name>A0A9N9TS78_PHYSR</name>
<dbReference type="OrthoDB" id="45313at2759"/>
<dbReference type="PANTHER" id="PTHR35270">
    <property type="entry name" value="FUSELESS, ISOFORM A"/>
    <property type="match status" value="1"/>
</dbReference>
<dbReference type="Proteomes" id="UP001153712">
    <property type="component" value="Chromosome 7"/>
</dbReference>
<dbReference type="GO" id="GO:0042734">
    <property type="term" value="C:presynaptic membrane"/>
    <property type="evidence" value="ECO:0007669"/>
    <property type="project" value="TreeGrafter"/>
</dbReference>
<proteinExistence type="predicted"/>
<feature type="transmembrane region" description="Helical" evidence="1">
    <location>
        <begin position="250"/>
        <end position="270"/>
    </location>
</feature>
<dbReference type="AlphaFoldDB" id="A0A9N9TS78"/>
<sequence>MDKTYKIDIEDIANKPLLDATNPQILTPNYILDNKHLTIKISLSTLDKILSSTIFCFLIACCWRGTSGIIDVYGHYFPYLESLILSVSIFLVMALTQRYFHNIAFQSKCLTFALAKTYFFIGYIATILHFRSLWAYYDVVDEEFYEFGARWYVPRSTCSVALLIIASTCLAGIRGVVNLNTSPMSINADVKEEDFVVDFAFFKMGEKTFLYILDCIFSILIVGTLVVFVWRGSWLLIDIFLFPDDFTLSSWSSLALGYAIVATAFLLQPIMRYICERLTGTARLLVADIFIIFALFGTVNVWRGIWNLLDIYFLPDNRELSCWICHWVSLIILVLCRCSNSLLIRGVYIDAEEPEGKCVIFPCYYLRILFGKKKLEKLNLDAEAMKIHAKENEATSNKINTISNTVEENPTKEPK</sequence>
<feature type="transmembrane region" description="Helical" evidence="1">
    <location>
        <begin position="117"/>
        <end position="137"/>
    </location>
</feature>
<feature type="transmembrane region" description="Helical" evidence="1">
    <location>
        <begin position="209"/>
        <end position="230"/>
    </location>
</feature>
<gene>
    <name evidence="2" type="ORF">PHYEVI_LOCUS9937</name>
</gene>
<reference evidence="2" key="1">
    <citation type="submission" date="2022-01" db="EMBL/GenBank/DDBJ databases">
        <authorList>
            <person name="King R."/>
        </authorList>
    </citation>
    <scope>NUCLEOTIDE SEQUENCE</scope>
</reference>
<evidence type="ECO:0000313" key="3">
    <source>
        <dbReference type="Proteomes" id="UP001153712"/>
    </source>
</evidence>
<feature type="transmembrane region" description="Helical" evidence="1">
    <location>
        <begin position="282"/>
        <end position="306"/>
    </location>
</feature>
<protein>
    <submittedName>
        <fullName evidence="2">Uncharacterized protein</fullName>
    </submittedName>
</protein>
<keyword evidence="1" id="KW-1133">Transmembrane helix</keyword>
<feature type="transmembrane region" description="Helical" evidence="1">
    <location>
        <begin position="157"/>
        <end position="177"/>
    </location>
</feature>
<dbReference type="GO" id="GO:0070073">
    <property type="term" value="P:clustering of voltage-gated calcium channels"/>
    <property type="evidence" value="ECO:0007669"/>
    <property type="project" value="TreeGrafter"/>
</dbReference>
<keyword evidence="1" id="KW-0472">Membrane</keyword>
<evidence type="ECO:0000313" key="2">
    <source>
        <dbReference type="EMBL" id="CAG9863651.1"/>
    </source>
</evidence>
<keyword evidence="3" id="KW-1185">Reference proteome</keyword>
<feature type="transmembrane region" description="Helical" evidence="1">
    <location>
        <begin position="49"/>
        <end position="70"/>
    </location>
</feature>
<dbReference type="Pfam" id="PF15993">
    <property type="entry name" value="Fuseless"/>
    <property type="match status" value="1"/>
</dbReference>